<dbReference type="EMBL" id="JABBFX010000003">
    <property type="protein sequence ID" value="NML47575.1"/>
    <property type="molecule type" value="Genomic_DNA"/>
</dbReference>
<dbReference type="InterPro" id="IPR042100">
    <property type="entry name" value="Bug_dom1"/>
</dbReference>
<accession>A0A848H9W8</accession>
<dbReference type="CDD" id="cd07012">
    <property type="entry name" value="PBP2_Bug_TTT"/>
    <property type="match status" value="1"/>
</dbReference>
<organism evidence="3 4">
    <name type="scientific">Ramlibacter agri</name>
    <dbReference type="NCBI Taxonomy" id="2728837"/>
    <lineage>
        <taxon>Bacteria</taxon>
        <taxon>Pseudomonadati</taxon>
        <taxon>Pseudomonadota</taxon>
        <taxon>Betaproteobacteria</taxon>
        <taxon>Burkholderiales</taxon>
        <taxon>Comamonadaceae</taxon>
        <taxon>Ramlibacter</taxon>
    </lineage>
</organism>
<sequence length="325" mass="34298">MDRRTFHKALGGFALGAAAPLAFAQDYPVRPIRLVVGYPPGGANDIIARLMAQHLSEELGQQVVVDNRAGANGVIGSDAVAKAAPDGYTLLAAGMTPMVLNRLTYKKLPYNAASDFVGISEVASSPMLFAVRPDLKLRSLDDLVKLARDKPGKINFATVGSGGSTRVVFELLKQSTGVDLRYVPYKGAGAAITDILGGIADGMAVDFAALYPFVKEGKLTALAITSDTRSPLLPDVRTVAEQGHPELTCGNWYALSAPAKTPQPIVDKLHAAVAKMVQSPEMKKQLLAQGCEPKASASPQAFNQFAAAELARWGKVIKTAGIEAE</sequence>
<dbReference type="InterPro" id="IPR005064">
    <property type="entry name" value="BUG"/>
</dbReference>
<feature type="signal peptide" evidence="2">
    <location>
        <begin position="1"/>
        <end position="24"/>
    </location>
</feature>
<dbReference type="Gene3D" id="3.40.190.150">
    <property type="entry name" value="Bordetella uptake gene, domain 1"/>
    <property type="match status" value="1"/>
</dbReference>
<name>A0A848H9W8_9BURK</name>
<protein>
    <submittedName>
        <fullName evidence="3">Tripartite tricarboxylate transporter substrate binding protein</fullName>
    </submittedName>
</protein>
<dbReference type="AlphaFoldDB" id="A0A848H9W8"/>
<evidence type="ECO:0000256" key="1">
    <source>
        <dbReference type="ARBA" id="ARBA00006987"/>
    </source>
</evidence>
<keyword evidence="4" id="KW-1185">Reference proteome</keyword>
<dbReference type="Gene3D" id="3.40.190.10">
    <property type="entry name" value="Periplasmic binding protein-like II"/>
    <property type="match status" value="1"/>
</dbReference>
<dbReference type="PANTHER" id="PTHR42928">
    <property type="entry name" value="TRICARBOXYLATE-BINDING PROTEIN"/>
    <property type="match status" value="1"/>
</dbReference>
<evidence type="ECO:0000313" key="3">
    <source>
        <dbReference type="EMBL" id="NML47575.1"/>
    </source>
</evidence>
<gene>
    <name evidence="3" type="ORF">HHL11_27750</name>
</gene>
<proteinExistence type="inferred from homology"/>
<dbReference type="PIRSF" id="PIRSF017082">
    <property type="entry name" value="YflP"/>
    <property type="match status" value="1"/>
</dbReference>
<dbReference type="Pfam" id="PF03401">
    <property type="entry name" value="TctC"/>
    <property type="match status" value="1"/>
</dbReference>
<evidence type="ECO:0000313" key="4">
    <source>
        <dbReference type="Proteomes" id="UP000541185"/>
    </source>
</evidence>
<dbReference type="RefSeq" id="WP_169421842.1">
    <property type="nucleotide sequence ID" value="NZ_JABBFX010000003.1"/>
</dbReference>
<reference evidence="3 4" key="1">
    <citation type="submission" date="2020-04" db="EMBL/GenBank/DDBJ databases">
        <title>Ramlibacter sp. G-1-2-2 isolated from soil.</title>
        <authorList>
            <person name="Dahal R.H."/>
        </authorList>
    </citation>
    <scope>NUCLEOTIDE SEQUENCE [LARGE SCALE GENOMIC DNA]</scope>
    <source>
        <strain evidence="3 4">G-1-2-2</strain>
    </source>
</reference>
<dbReference type="PANTHER" id="PTHR42928:SF5">
    <property type="entry name" value="BLR1237 PROTEIN"/>
    <property type="match status" value="1"/>
</dbReference>
<dbReference type="Proteomes" id="UP000541185">
    <property type="component" value="Unassembled WGS sequence"/>
</dbReference>
<comment type="caution">
    <text evidence="3">The sequence shown here is derived from an EMBL/GenBank/DDBJ whole genome shotgun (WGS) entry which is preliminary data.</text>
</comment>
<evidence type="ECO:0000256" key="2">
    <source>
        <dbReference type="SAM" id="SignalP"/>
    </source>
</evidence>
<keyword evidence="2" id="KW-0732">Signal</keyword>
<dbReference type="SUPFAM" id="SSF53850">
    <property type="entry name" value="Periplasmic binding protein-like II"/>
    <property type="match status" value="1"/>
</dbReference>
<feature type="chain" id="PRO_5032524443" evidence="2">
    <location>
        <begin position="25"/>
        <end position="325"/>
    </location>
</feature>
<comment type="similarity">
    <text evidence="1">Belongs to the UPF0065 (bug) family.</text>
</comment>